<gene>
    <name evidence="8" type="ORF">LTR82_015641</name>
</gene>
<proteinExistence type="inferred from homology"/>
<feature type="compositionally biased region" description="Polar residues" evidence="6">
    <location>
        <begin position="125"/>
        <end position="138"/>
    </location>
</feature>
<keyword evidence="4" id="KW-0238">DNA-binding</keyword>
<evidence type="ECO:0000256" key="6">
    <source>
        <dbReference type="SAM" id="MobiDB-lite"/>
    </source>
</evidence>
<protein>
    <recommendedName>
        <fullName evidence="7">ORC6 first cyclin-like domain-containing protein</fullName>
    </recommendedName>
</protein>
<evidence type="ECO:0000256" key="5">
    <source>
        <dbReference type="ARBA" id="ARBA00023242"/>
    </source>
</evidence>
<evidence type="ECO:0000259" key="7">
    <source>
        <dbReference type="Pfam" id="PF05460"/>
    </source>
</evidence>
<dbReference type="GO" id="GO:0005664">
    <property type="term" value="C:nuclear origin of replication recognition complex"/>
    <property type="evidence" value="ECO:0007669"/>
    <property type="project" value="InterPro"/>
</dbReference>
<dbReference type="GO" id="GO:0006260">
    <property type="term" value="P:DNA replication"/>
    <property type="evidence" value="ECO:0007669"/>
    <property type="project" value="UniProtKB-KW"/>
</dbReference>
<accession>A0AAN6J1I0</accession>
<dbReference type="EMBL" id="JASUXU010000089">
    <property type="protein sequence ID" value="KAK0308187.1"/>
    <property type="molecule type" value="Genomic_DNA"/>
</dbReference>
<dbReference type="Pfam" id="PF05460">
    <property type="entry name" value="ORC6"/>
    <property type="match status" value="1"/>
</dbReference>
<feature type="compositionally biased region" description="Basic residues" evidence="6">
    <location>
        <begin position="202"/>
        <end position="214"/>
    </location>
</feature>
<dbReference type="InterPro" id="IPR008721">
    <property type="entry name" value="ORC6_cyclin_first"/>
</dbReference>
<feature type="region of interest" description="Disordered" evidence="6">
    <location>
        <begin position="180"/>
        <end position="225"/>
    </location>
</feature>
<evidence type="ECO:0000256" key="3">
    <source>
        <dbReference type="ARBA" id="ARBA00022705"/>
    </source>
</evidence>
<organism evidence="8 9">
    <name type="scientific">Friedmanniomyces endolithicus</name>
    <dbReference type="NCBI Taxonomy" id="329885"/>
    <lineage>
        <taxon>Eukaryota</taxon>
        <taxon>Fungi</taxon>
        <taxon>Dikarya</taxon>
        <taxon>Ascomycota</taxon>
        <taxon>Pezizomycotina</taxon>
        <taxon>Dothideomycetes</taxon>
        <taxon>Dothideomycetidae</taxon>
        <taxon>Mycosphaerellales</taxon>
        <taxon>Teratosphaeriaceae</taxon>
        <taxon>Friedmanniomyces</taxon>
    </lineage>
</organism>
<evidence type="ECO:0000256" key="2">
    <source>
        <dbReference type="ARBA" id="ARBA00010840"/>
    </source>
</evidence>
<comment type="caution">
    <text evidence="8">The sequence shown here is derived from an EMBL/GenBank/DDBJ whole genome shotgun (WGS) entry which is preliminary data.</text>
</comment>
<dbReference type="GO" id="GO:0003677">
    <property type="term" value="F:DNA binding"/>
    <property type="evidence" value="ECO:0007669"/>
    <property type="project" value="UniProtKB-KW"/>
</dbReference>
<evidence type="ECO:0000313" key="9">
    <source>
        <dbReference type="Proteomes" id="UP001168146"/>
    </source>
</evidence>
<feature type="domain" description="ORC6 first cyclin-like" evidence="7">
    <location>
        <begin position="10"/>
        <end position="94"/>
    </location>
</feature>
<evidence type="ECO:0000313" key="8">
    <source>
        <dbReference type="EMBL" id="KAK0308187.1"/>
    </source>
</evidence>
<dbReference type="Proteomes" id="UP001168146">
    <property type="component" value="Unassembled WGS sequence"/>
</dbReference>
<name>A0AAN6J1I0_9PEZI</name>
<evidence type="ECO:0000256" key="4">
    <source>
        <dbReference type="ARBA" id="ARBA00023125"/>
    </source>
</evidence>
<comment type="similarity">
    <text evidence="2">Belongs to the ORC6 family.</text>
</comment>
<comment type="subcellular location">
    <subcellularLocation>
        <location evidence="1">Nucleus</location>
    </subcellularLocation>
</comment>
<reference evidence="8" key="1">
    <citation type="submission" date="2021-12" db="EMBL/GenBank/DDBJ databases">
        <title>Black yeast isolated from Biological Soil Crust.</title>
        <authorList>
            <person name="Kurbessoian T."/>
        </authorList>
    </citation>
    <scope>NUCLEOTIDE SEQUENCE</scope>
    <source>
        <strain evidence="8">CCFEE 5208</strain>
    </source>
</reference>
<evidence type="ECO:0000256" key="1">
    <source>
        <dbReference type="ARBA" id="ARBA00004123"/>
    </source>
</evidence>
<dbReference type="AlphaFoldDB" id="A0AAN6J1I0"/>
<sequence length="304" mass="32971">MSAQQVNSSLSSLLPTLSPLPTSLTDLATSLVAQSRARASTFKPEEEIARTYACCHIACERLGKKLGLEVGKPAPPCPPRVYGKLKTYLGSVLRTPTTPRSAARLVDRTGSGQNGAGGALAVTEPRSSGNSLRGTPSKRSAPAVEDTPSKRVKKSFVAAVGANETIAEGSLAARADLPADQEEAEHVDLDEHDDDDPTPIKRPAKTPLRRKEKHAKRDDGFTGEEDMGAAGLLPGLGTMFQPAVDWLSEERRAEYKIWEKTVYREIAAVQRQQAVCKMLALRQPIHNERHYERATRDKVIIATS</sequence>
<feature type="region of interest" description="Disordered" evidence="6">
    <location>
        <begin position="99"/>
        <end position="151"/>
    </location>
</feature>
<keyword evidence="3" id="KW-0235">DNA replication</keyword>
<keyword evidence="5" id="KW-0539">Nucleus</keyword>